<dbReference type="RefSeq" id="WP_009678187.1">
    <property type="nucleotide sequence ID" value="NZ_AEUD01000003.1"/>
</dbReference>
<feature type="region of interest" description="Disordered" evidence="1">
    <location>
        <begin position="317"/>
        <end position="336"/>
    </location>
</feature>
<evidence type="ECO:0000256" key="2">
    <source>
        <dbReference type="SAM" id="Phobius"/>
    </source>
</evidence>
<dbReference type="STRING" id="644548.SCNU_04601"/>
<dbReference type="AlphaFoldDB" id="F1YGG3"/>
<feature type="transmembrane region" description="Helical" evidence="2">
    <location>
        <begin position="59"/>
        <end position="82"/>
    </location>
</feature>
<evidence type="ECO:0000313" key="4">
    <source>
        <dbReference type="Proteomes" id="UP000035065"/>
    </source>
</evidence>
<proteinExistence type="predicted"/>
<keyword evidence="2" id="KW-0812">Transmembrane</keyword>
<comment type="caution">
    <text evidence="3">The sequence shown here is derived from an EMBL/GenBank/DDBJ whole genome shotgun (WGS) entry which is preliminary data.</text>
</comment>
<dbReference type="Proteomes" id="UP000035065">
    <property type="component" value="Unassembled WGS sequence"/>
</dbReference>
<dbReference type="OrthoDB" id="4371298at2"/>
<keyword evidence="2" id="KW-0472">Membrane</keyword>
<keyword evidence="4" id="KW-1185">Reference proteome</keyword>
<feature type="compositionally biased region" description="Polar residues" evidence="1">
    <location>
        <begin position="318"/>
        <end position="336"/>
    </location>
</feature>
<feature type="transmembrane region" description="Helical" evidence="2">
    <location>
        <begin position="34"/>
        <end position="52"/>
    </location>
</feature>
<gene>
    <name evidence="3" type="ORF">SCNU_04601</name>
</gene>
<organism evidence="3 4">
    <name type="scientific">Gordonia neofelifaecis NRRL B-59395</name>
    <dbReference type="NCBI Taxonomy" id="644548"/>
    <lineage>
        <taxon>Bacteria</taxon>
        <taxon>Bacillati</taxon>
        <taxon>Actinomycetota</taxon>
        <taxon>Actinomycetes</taxon>
        <taxon>Mycobacteriales</taxon>
        <taxon>Gordoniaceae</taxon>
        <taxon>Gordonia</taxon>
    </lineage>
</organism>
<evidence type="ECO:0000256" key="1">
    <source>
        <dbReference type="SAM" id="MobiDB-lite"/>
    </source>
</evidence>
<reference evidence="3 4" key="1">
    <citation type="journal article" date="2011" name="J. Bacteriol.">
        <title>Draft Genome Sequence of Gordonia neofelifaecis NRRL B-59395, a Cholesterol-Degrading Actinomycete.</title>
        <authorList>
            <person name="Ge F."/>
            <person name="Li W."/>
            <person name="Chen G."/>
            <person name="Liu Y."/>
            <person name="Zhang G."/>
            <person name="Yong B."/>
            <person name="Wang Q."/>
            <person name="Wang N."/>
            <person name="Huang Z."/>
            <person name="Li W."/>
            <person name="Wang J."/>
            <person name="Wu C."/>
            <person name="Xie Q."/>
            <person name="Liu G."/>
        </authorList>
    </citation>
    <scope>NUCLEOTIDE SEQUENCE [LARGE SCALE GENOMIC DNA]</scope>
    <source>
        <strain evidence="3 4">NRRL B-59395</strain>
    </source>
</reference>
<feature type="transmembrane region" description="Helical" evidence="2">
    <location>
        <begin position="7"/>
        <end position="28"/>
    </location>
</feature>
<evidence type="ECO:0000313" key="3">
    <source>
        <dbReference type="EMBL" id="EGD56110.1"/>
    </source>
</evidence>
<protein>
    <submittedName>
        <fullName evidence="3">Uncharacterized protein</fullName>
    </submittedName>
</protein>
<sequence>MNRPGPIAMRTALAAVVATVGIVTAVVIDLPITSTLFAAAGVGLAIWLIGGVRSRDQQAALRGAAVVVASVLVVGLPAVVLLKDPVSRASGAAPDGTEKVTVGGEDPSSALVRALDRADQLTPGGSTSIMQITIGEDRESVRIFDARTGQSLTSYRSGDEWSAPSADRSSDRVVFSRADIRELDLNAAVKRVDAAREQIGYPAPTSSGGIDVGPRSADDKIVASFGVGSGVSIETDLRGQVADTVGAASVSEFPAVVDRAMRAAGLDPAAQLLTSIDFKTVDDAASWIGLAHPGFELELDGTTVYRIEVEPGRFPELHTSSSAPTSPPNGFSLTGLTGATMTKVRDDLARRRDVPPYDRDAVGAVIGVARNDDDDRDRLPVTIQMVVGPGDPDTGGVYSTRGRFLRDGTE</sequence>
<name>F1YGG3_9ACTN</name>
<dbReference type="EMBL" id="AEUD01000003">
    <property type="protein sequence ID" value="EGD56110.1"/>
    <property type="molecule type" value="Genomic_DNA"/>
</dbReference>
<keyword evidence="2" id="KW-1133">Transmembrane helix</keyword>
<accession>F1YGG3</accession>